<comment type="caution">
    <text evidence="3">The sequence shown here is derived from an EMBL/GenBank/DDBJ whole genome shotgun (WGS) entry which is preliminary data.</text>
</comment>
<dbReference type="CDD" id="cd13640">
    <property type="entry name" value="PBP2_ChoX"/>
    <property type="match status" value="1"/>
</dbReference>
<evidence type="ECO:0000313" key="4">
    <source>
        <dbReference type="Proteomes" id="UP001165395"/>
    </source>
</evidence>
<dbReference type="Gene3D" id="3.40.190.100">
    <property type="entry name" value="Glycine betaine-binding periplasmic protein, domain 2"/>
    <property type="match status" value="1"/>
</dbReference>
<sequence length="315" mass="34700">METAVRRWFSVAASVGILATSFHASAQDPAQCQNVKFGEVGWTDIAATTALASYVLKSIGYNPSSAIQSVPDTLKGLKNKQIDVYLGYWAPAQTGQVTPYVKSGDVKMLAKPNLVGAKYTLAVPSYAADAGLRSFEDLGKFKVELGYTMYGIEPGNEGNNYLNDMIQKNKFGLKDFMVTEWGEKGMLMAVKKAVEQKKFIAFLAWEPHPMNVDFKLTYLKGGDAYFGPNYGEAKVYTVLANDYLTRCPNVGKFVSNLQFTLDMENRVMGSIMNKVKAPQAAMEWLKKNPAVLKNWLNGVTTFDGKEALPVVMSTL</sequence>
<accession>A0ABS8DAF3</accession>
<reference evidence="3" key="1">
    <citation type="submission" date="2021-10" db="EMBL/GenBank/DDBJ databases">
        <title>The complete genome sequence of Leeia sp. TBRC 13508.</title>
        <authorList>
            <person name="Charoenyingcharoen P."/>
            <person name="Yukphan P."/>
        </authorList>
    </citation>
    <scope>NUCLEOTIDE SEQUENCE</scope>
    <source>
        <strain evidence="3">TBRC 13508</strain>
    </source>
</reference>
<proteinExistence type="predicted"/>
<feature type="chain" id="PRO_5045328014" evidence="1">
    <location>
        <begin position="27"/>
        <end position="315"/>
    </location>
</feature>
<evidence type="ECO:0000259" key="2">
    <source>
        <dbReference type="Pfam" id="PF04069"/>
    </source>
</evidence>
<dbReference type="Pfam" id="PF04069">
    <property type="entry name" value="OpuAC"/>
    <property type="match status" value="1"/>
</dbReference>
<name>A0ABS8DAF3_9NEIS</name>
<gene>
    <name evidence="3" type="primary">choX</name>
    <name evidence="3" type="ORF">LIN78_16665</name>
</gene>
<keyword evidence="4" id="KW-1185">Reference proteome</keyword>
<organism evidence="3 4">
    <name type="scientific">Leeia speluncae</name>
    <dbReference type="NCBI Taxonomy" id="2884804"/>
    <lineage>
        <taxon>Bacteria</taxon>
        <taxon>Pseudomonadati</taxon>
        <taxon>Pseudomonadota</taxon>
        <taxon>Betaproteobacteria</taxon>
        <taxon>Neisseriales</taxon>
        <taxon>Leeiaceae</taxon>
        <taxon>Leeia</taxon>
    </lineage>
</organism>
<dbReference type="InterPro" id="IPR007210">
    <property type="entry name" value="ABC_Gly_betaine_transp_sub-bd"/>
</dbReference>
<evidence type="ECO:0000256" key="1">
    <source>
        <dbReference type="SAM" id="SignalP"/>
    </source>
</evidence>
<feature type="domain" description="ABC-type glycine betaine transport system substrate-binding" evidence="2">
    <location>
        <begin position="34"/>
        <end position="287"/>
    </location>
</feature>
<evidence type="ECO:0000313" key="3">
    <source>
        <dbReference type="EMBL" id="MCB6185180.1"/>
    </source>
</evidence>
<feature type="signal peptide" evidence="1">
    <location>
        <begin position="1"/>
        <end position="26"/>
    </location>
</feature>
<dbReference type="EMBL" id="JAJBZT010000013">
    <property type="protein sequence ID" value="MCB6185180.1"/>
    <property type="molecule type" value="Genomic_DNA"/>
</dbReference>
<dbReference type="Gene3D" id="3.40.190.10">
    <property type="entry name" value="Periplasmic binding protein-like II"/>
    <property type="match status" value="1"/>
</dbReference>
<dbReference type="Proteomes" id="UP001165395">
    <property type="component" value="Unassembled WGS sequence"/>
</dbReference>
<dbReference type="NCBIfam" id="TIGR03414">
    <property type="entry name" value="ABC_choline_bnd"/>
    <property type="match status" value="1"/>
</dbReference>
<dbReference type="InterPro" id="IPR017783">
    <property type="entry name" value="ABC_choline_sub-bd"/>
</dbReference>
<protein>
    <submittedName>
        <fullName evidence="3">Choline ABC transporter substrate-binding protein</fullName>
    </submittedName>
</protein>
<keyword evidence="1" id="KW-0732">Signal</keyword>
<dbReference type="SUPFAM" id="SSF53850">
    <property type="entry name" value="Periplasmic binding protein-like II"/>
    <property type="match status" value="1"/>
</dbReference>
<dbReference type="RefSeq" id="WP_227182011.1">
    <property type="nucleotide sequence ID" value="NZ_JAJBZT010000013.1"/>
</dbReference>